<protein>
    <submittedName>
        <fullName evidence="4">Tetratricopeptide repeat protein</fullName>
    </submittedName>
</protein>
<keyword evidence="5" id="KW-1185">Reference proteome</keyword>
<dbReference type="InterPro" id="IPR011990">
    <property type="entry name" value="TPR-like_helical_dom_sf"/>
</dbReference>
<gene>
    <name evidence="4" type="ORF">K7G82_08930</name>
</gene>
<dbReference type="PROSITE" id="PS50005">
    <property type="entry name" value="TPR"/>
    <property type="match status" value="1"/>
</dbReference>
<evidence type="ECO:0000256" key="3">
    <source>
        <dbReference type="PROSITE-ProRule" id="PRU00339"/>
    </source>
</evidence>
<feature type="repeat" description="TPR" evidence="3">
    <location>
        <begin position="44"/>
        <end position="77"/>
    </location>
</feature>
<dbReference type="InterPro" id="IPR051012">
    <property type="entry name" value="CellSynth/LPSAsmb/PSIAsmb"/>
</dbReference>
<accession>A0ABS7PM81</accession>
<proteinExistence type="predicted"/>
<dbReference type="Pfam" id="PF13432">
    <property type="entry name" value="TPR_16"/>
    <property type="match status" value="1"/>
</dbReference>
<dbReference type="Gene3D" id="2.60.120.620">
    <property type="entry name" value="q2cbj1_9rhob like domain"/>
    <property type="match status" value="1"/>
</dbReference>
<dbReference type="Proteomes" id="UP000706039">
    <property type="component" value="Unassembled WGS sequence"/>
</dbReference>
<evidence type="ECO:0000256" key="1">
    <source>
        <dbReference type="ARBA" id="ARBA00022737"/>
    </source>
</evidence>
<dbReference type="Pfam" id="PF13759">
    <property type="entry name" value="2OG-FeII_Oxy_5"/>
    <property type="match status" value="1"/>
</dbReference>
<evidence type="ECO:0000313" key="5">
    <source>
        <dbReference type="Proteomes" id="UP000706039"/>
    </source>
</evidence>
<evidence type="ECO:0000313" key="4">
    <source>
        <dbReference type="EMBL" id="MBY8822414.1"/>
    </source>
</evidence>
<name>A0ABS7PM81_9SPHN</name>
<comment type="caution">
    <text evidence="4">The sequence shown here is derived from an EMBL/GenBank/DDBJ whole genome shotgun (WGS) entry which is preliminary data.</text>
</comment>
<evidence type="ECO:0000256" key="2">
    <source>
        <dbReference type="ARBA" id="ARBA00022803"/>
    </source>
</evidence>
<dbReference type="PANTHER" id="PTHR45586:SF1">
    <property type="entry name" value="LIPOPOLYSACCHARIDE ASSEMBLY PROTEIN B"/>
    <property type="match status" value="1"/>
</dbReference>
<keyword evidence="1" id="KW-0677">Repeat</keyword>
<dbReference type="SUPFAM" id="SSF48452">
    <property type="entry name" value="TPR-like"/>
    <property type="match status" value="1"/>
</dbReference>
<dbReference type="EMBL" id="JAINVV010000004">
    <property type="protein sequence ID" value="MBY8822414.1"/>
    <property type="molecule type" value="Genomic_DNA"/>
</dbReference>
<keyword evidence="2 3" id="KW-0802">TPR repeat</keyword>
<dbReference type="PANTHER" id="PTHR45586">
    <property type="entry name" value="TPR REPEAT-CONTAINING PROTEIN PA4667"/>
    <property type="match status" value="1"/>
</dbReference>
<reference evidence="4 5" key="1">
    <citation type="submission" date="2021-08" db="EMBL/GenBank/DDBJ databases">
        <authorList>
            <person name="Tuo L."/>
        </authorList>
    </citation>
    <scope>NUCLEOTIDE SEQUENCE [LARGE SCALE GENOMIC DNA]</scope>
    <source>
        <strain evidence="4 5">JCM 31229</strain>
    </source>
</reference>
<dbReference type="InterPro" id="IPR012668">
    <property type="entry name" value="CHP02466"/>
</dbReference>
<organism evidence="4 5">
    <name type="scientific">Sphingomonas colocasiae</name>
    <dbReference type="NCBI Taxonomy" id="1848973"/>
    <lineage>
        <taxon>Bacteria</taxon>
        <taxon>Pseudomonadati</taxon>
        <taxon>Pseudomonadota</taxon>
        <taxon>Alphaproteobacteria</taxon>
        <taxon>Sphingomonadales</taxon>
        <taxon>Sphingomonadaceae</taxon>
        <taxon>Sphingomonas</taxon>
    </lineage>
</organism>
<sequence length="494" mass="52771">MTIVHGGSDPERAINMAIDLRDAGRGAEAIGLLREALGSNPRNPRLWQTLGVVHRVLEQSAAAIAAFAEAAKLVPGDLKAAYGVAQASLEAGRPAVALFDRACALAPADGSLLIGRAAALIAEGRGAEATAFLDAIVTANPAWGDGQATLARIRWMMGDVDGFTQGYERALAAAPNHGGLWIALLNTLLHAERYDRAAEVLASARQAIGAHSALMPAEAICASELGEDARADVLFAQLAPQADVTLVERHMRHLLRTGRPEQAASLAEPWLARSEGERLWPFVSLAWRLIDDPRSAWLDGDPALIGIHDLADLDLDRLAARLRTLHLAKRDPLGQSVRGGTQTDGPLFAHEAPEIQALRARIVDAVERHIATMGTRDPKHPALRHVGKRFRFAGSWSVRLTGAGHHSNHIHPQGWLSSAFYVALPPQEDMGPAPAGWLGFGGPPTELSLDMAPLRHIEPKPGRLVLFPSTMWHGTMPIAGGERLTVAFDVAAIG</sequence>
<dbReference type="InterPro" id="IPR019734">
    <property type="entry name" value="TPR_rpt"/>
</dbReference>
<dbReference type="SMART" id="SM00028">
    <property type="entry name" value="TPR"/>
    <property type="match status" value="4"/>
</dbReference>
<dbReference type="Gene3D" id="1.25.40.10">
    <property type="entry name" value="Tetratricopeptide repeat domain"/>
    <property type="match status" value="2"/>
</dbReference>
<dbReference type="RefSeq" id="WP_222989497.1">
    <property type="nucleotide sequence ID" value="NZ_JAINVV010000004.1"/>
</dbReference>